<sequence>DIVVVAEGNTSKSVDPEVVKLDSIPVFLPIMKGSLNNANNRESDLLDKLDYRQLLLMCMRYQEHLKQLSEAVAFDQNALCIRIKEIDHTVAMLLNKLNERQRKFSKYAEQTRRINETLATLQKIQKTMDGIIPKLENLNKLLPPEDQLESFSMRPK</sequence>
<dbReference type="EMBL" id="KB201248">
    <property type="protein sequence ID" value="ESO98501.1"/>
    <property type="molecule type" value="Genomic_DNA"/>
</dbReference>
<evidence type="ECO:0000256" key="5">
    <source>
        <dbReference type="ARBA" id="ARBA00023228"/>
    </source>
</evidence>
<evidence type="ECO:0000313" key="7">
    <source>
        <dbReference type="EMBL" id="ESO98501.1"/>
    </source>
</evidence>
<dbReference type="Proteomes" id="UP000030746">
    <property type="component" value="Unassembled WGS sequence"/>
</dbReference>
<comment type="subcellular location">
    <subcellularLocation>
        <location evidence="1">Lysosome membrane</location>
        <topology evidence="1">Lipid-anchor</topology>
        <orientation evidence="1">Cytoplasmic side</orientation>
    </subcellularLocation>
</comment>
<dbReference type="InterPro" id="IPR018780">
    <property type="entry name" value="TBORCS5"/>
</dbReference>
<evidence type="ECO:0000256" key="2">
    <source>
        <dbReference type="ARBA" id="ARBA00010235"/>
    </source>
</evidence>
<dbReference type="GO" id="GO:0099078">
    <property type="term" value="C:BORC complex"/>
    <property type="evidence" value="ECO:0007669"/>
    <property type="project" value="TreeGrafter"/>
</dbReference>
<dbReference type="STRING" id="225164.V4AY36"/>
<accession>V4AY36</accession>
<dbReference type="AlphaFoldDB" id="V4AY36"/>
<protein>
    <recommendedName>
        <fullName evidence="3">BLOC-1-related complex subunit 5</fullName>
    </recommendedName>
</protein>
<evidence type="ECO:0000256" key="1">
    <source>
        <dbReference type="ARBA" id="ARBA00004122"/>
    </source>
</evidence>
<comment type="similarity">
    <text evidence="2">Belongs to the BORCS5 family.</text>
</comment>
<keyword evidence="4" id="KW-0472">Membrane</keyword>
<evidence type="ECO:0000256" key="4">
    <source>
        <dbReference type="ARBA" id="ARBA00023136"/>
    </source>
</evidence>
<evidence type="ECO:0000313" key="8">
    <source>
        <dbReference type="Proteomes" id="UP000030746"/>
    </source>
</evidence>
<dbReference type="PANTHER" id="PTHR31634">
    <property type="entry name" value="BLOC-1-RELATED COMPLEX SUBUNIT 5"/>
    <property type="match status" value="1"/>
</dbReference>
<dbReference type="GO" id="GO:0072384">
    <property type="term" value="P:organelle transport along microtubule"/>
    <property type="evidence" value="ECO:0007669"/>
    <property type="project" value="TreeGrafter"/>
</dbReference>
<keyword evidence="6" id="KW-0449">Lipoprotein</keyword>
<dbReference type="CTD" id="20252729"/>
<dbReference type="PANTHER" id="PTHR31634:SF2">
    <property type="entry name" value="BLOC-1-RELATED COMPLEX SUBUNIT 5"/>
    <property type="match status" value="1"/>
</dbReference>
<feature type="non-terminal residue" evidence="7">
    <location>
        <position position="1"/>
    </location>
</feature>
<dbReference type="CDD" id="cd22789">
    <property type="entry name" value="BORCS5-like"/>
    <property type="match status" value="1"/>
</dbReference>
<dbReference type="KEGG" id="lgi:LOTGIDRAFT_87302"/>
<gene>
    <name evidence="7" type="ORF">LOTGIDRAFT_87302</name>
</gene>
<dbReference type="OMA" id="EGRPHDP"/>
<keyword evidence="5" id="KW-0458">Lysosome</keyword>
<evidence type="ECO:0000256" key="3">
    <source>
        <dbReference type="ARBA" id="ARBA00022300"/>
    </source>
</evidence>
<dbReference type="HOGENOM" id="CLU_064176_1_0_1"/>
<dbReference type="OrthoDB" id="10035640at2759"/>
<evidence type="ECO:0000256" key="6">
    <source>
        <dbReference type="ARBA" id="ARBA00023288"/>
    </source>
</evidence>
<dbReference type="Pfam" id="PF10158">
    <property type="entry name" value="LOH1CR12"/>
    <property type="match status" value="1"/>
</dbReference>
<keyword evidence="8" id="KW-1185">Reference proteome</keyword>
<dbReference type="GO" id="GO:0098574">
    <property type="term" value="C:cytoplasmic side of lysosomal membrane"/>
    <property type="evidence" value="ECO:0007669"/>
    <property type="project" value="TreeGrafter"/>
</dbReference>
<name>V4AY36_LOTGI</name>
<organism evidence="7 8">
    <name type="scientific">Lottia gigantea</name>
    <name type="common">Giant owl limpet</name>
    <dbReference type="NCBI Taxonomy" id="225164"/>
    <lineage>
        <taxon>Eukaryota</taxon>
        <taxon>Metazoa</taxon>
        <taxon>Spiralia</taxon>
        <taxon>Lophotrochozoa</taxon>
        <taxon>Mollusca</taxon>
        <taxon>Gastropoda</taxon>
        <taxon>Patellogastropoda</taxon>
        <taxon>Lottioidea</taxon>
        <taxon>Lottiidae</taxon>
        <taxon>Lottia</taxon>
    </lineage>
</organism>
<dbReference type="GO" id="GO:1903744">
    <property type="term" value="P:positive regulation of anterograde synaptic vesicle transport"/>
    <property type="evidence" value="ECO:0007669"/>
    <property type="project" value="TreeGrafter"/>
</dbReference>
<reference evidence="7 8" key="1">
    <citation type="journal article" date="2013" name="Nature">
        <title>Insights into bilaterian evolution from three spiralian genomes.</title>
        <authorList>
            <person name="Simakov O."/>
            <person name="Marletaz F."/>
            <person name="Cho S.J."/>
            <person name="Edsinger-Gonzales E."/>
            <person name="Havlak P."/>
            <person name="Hellsten U."/>
            <person name="Kuo D.H."/>
            <person name="Larsson T."/>
            <person name="Lv J."/>
            <person name="Arendt D."/>
            <person name="Savage R."/>
            <person name="Osoegawa K."/>
            <person name="de Jong P."/>
            <person name="Grimwood J."/>
            <person name="Chapman J.A."/>
            <person name="Shapiro H."/>
            <person name="Aerts A."/>
            <person name="Otillar R.P."/>
            <person name="Terry A.Y."/>
            <person name="Boore J.L."/>
            <person name="Grigoriev I.V."/>
            <person name="Lindberg D.R."/>
            <person name="Seaver E.C."/>
            <person name="Weisblat D.A."/>
            <person name="Putnam N.H."/>
            <person name="Rokhsar D.S."/>
        </authorList>
    </citation>
    <scope>NUCLEOTIDE SEQUENCE [LARGE SCALE GENOMIC DNA]</scope>
</reference>
<dbReference type="GO" id="GO:0032418">
    <property type="term" value="P:lysosome localization"/>
    <property type="evidence" value="ECO:0007669"/>
    <property type="project" value="InterPro"/>
</dbReference>
<feature type="non-terminal residue" evidence="7">
    <location>
        <position position="156"/>
    </location>
</feature>
<dbReference type="RefSeq" id="XP_009050801.1">
    <property type="nucleotide sequence ID" value="XM_009052553.1"/>
</dbReference>
<proteinExistence type="inferred from homology"/>
<dbReference type="GeneID" id="20252729"/>
<dbReference type="GO" id="GO:0030672">
    <property type="term" value="C:synaptic vesicle membrane"/>
    <property type="evidence" value="ECO:0007669"/>
    <property type="project" value="TreeGrafter"/>
</dbReference>